<feature type="compositionally biased region" description="Polar residues" evidence="5">
    <location>
        <begin position="100"/>
        <end position="110"/>
    </location>
</feature>
<accession>A0AAX4JM53</accession>
<feature type="transmembrane region" description="Helical" evidence="6">
    <location>
        <begin position="668"/>
        <end position="685"/>
    </location>
</feature>
<dbReference type="Pfam" id="PF03151">
    <property type="entry name" value="TPT"/>
    <property type="match status" value="1"/>
</dbReference>
<keyword evidence="4 6" id="KW-0472">Membrane</keyword>
<feature type="compositionally biased region" description="Low complexity" evidence="5">
    <location>
        <begin position="39"/>
        <end position="55"/>
    </location>
</feature>
<feature type="transmembrane region" description="Helical" evidence="6">
    <location>
        <begin position="610"/>
        <end position="631"/>
    </location>
</feature>
<evidence type="ECO:0000259" key="7">
    <source>
        <dbReference type="Pfam" id="PF03151"/>
    </source>
</evidence>
<feature type="transmembrane region" description="Helical" evidence="6">
    <location>
        <begin position="485"/>
        <end position="503"/>
    </location>
</feature>
<feature type="compositionally biased region" description="Basic and acidic residues" evidence="5">
    <location>
        <begin position="67"/>
        <end position="81"/>
    </location>
</feature>
<protein>
    <recommendedName>
        <fullName evidence="7">Sugar phosphate transporter domain-containing protein</fullName>
    </recommendedName>
</protein>
<evidence type="ECO:0000256" key="5">
    <source>
        <dbReference type="SAM" id="MobiDB-lite"/>
    </source>
</evidence>
<name>A0AAX4JM53_9TREE</name>
<feature type="compositionally biased region" description="Low complexity" evidence="5">
    <location>
        <begin position="233"/>
        <end position="245"/>
    </location>
</feature>
<feature type="region of interest" description="Disordered" evidence="5">
    <location>
        <begin position="1"/>
        <end position="339"/>
    </location>
</feature>
<dbReference type="InterPro" id="IPR004853">
    <property type="entry name" value="Sugar_P_trans_dom"/>
</dbReference>
<feature type="compositionally biased region" description="Low complexity" evidence="5">
    <location>
        <begin position="269"/>
        <end position="279"/>
    </location>
</feature>
<feature type="compositionally biased region" description="Low complexity" evidence="5">
    <location>
        <begin position="90"/>
        <end position="99"/>
    </location>
</feature>
<reference evidence="8 9" key="1">
    <citation type="submission" date="2024-01" db="EMBL/GenBank/DDBJ databases">
        <title>Comparative genomics of Cryptococcus and Kwoniella reveals pathogenesis evolution and contrasting modes of karyotype evolution via chromosome fusion or intercentromeric recombination.</title>
        <authorList>
            <person name="Coelho M.A."/>
            <person name="David-Palma M."/>
            <person name="Shea T."/>
            <person name="Bowers K."/>
            <person name="McGinley-Smith S."/>
            <person name="Mohammad A.W."/>
            <person name="Gnirke A."/>
            <person name="Yurkov A.M."/>
            <person name="Nowrousian M."/>
            <person name="Sun S."/>
            <person name="Cuomo C.A."/>
            <person name="Heitman J."/>
        </authorList>
    </citation>
    <scope>NUCLEOTIDE SEQUENCE [LARGE SCALE GENOMIC DNA]</scope>
    <source>
        <strain evidence="8 9">CBS 6074</strain>
    </source>
</reference>
<keyword evidence="9" id="KW-1185">Reference proteome</keyword>
<evidence type="ECO:0000256" key="3">
    <source>
        <dbReference type="ARBA" id="ARBA00022989"/>
    </source>
</evidence>
<comment type="subcellular location">
    <subcellularLocation>
        <location evidence="1">Membrane</location>
        <topology evidence="1">Multi-pass membrane protein</topology>
    </subcellularLocation>
</comment>
<dbReference type="GeneID" id="91092061"/>
<evidence type="ECO:0000256" key="4">
    <source>
        <dbReference type="ARBA" id="ARBA00023136"/>
    </source>
</evidence>
<feature type="compositionally biased region" description="Low complexity" evidence="5">
    <location>
        <begin position="178"/>
        <end position="223"/>
    </location>
</feature>
<feature type="transmembrane region" description="Helical" evidence="6">
    <location>
        <begin position="456"/>
        <end position="479"/>
    </location>
</feature>
<evidence type="ECO:0000256" key="2">
    <source>
        <dbReference type="ARBA" id="ARBA00022692"/>
    </source>
</evidence>
<dbReference type="Proteomes" id="UP001355207">
    <property type="component" value="Chromosome 1"/>
</dbReference>
<dbReference type="InterPro" id="IPR050186">
    <property type="entry name" value="TPT_transporter"/>
</dbReference>
<evidence type="ECO:0000313" key="8">
    <source>
        <dbReference type="EMBL" id="WWC86512.1"/>
    </source>
</evidence>
<organism evidence="8 9">
    <name type="scientific">Kwoniella dendrophila CBS 6074</name>
    <dbReference type="NCBI Taxonomy" id="1295534"/>
    <lineage>
        <taxon>Eukaryota</taxon>
        <taxon>Fungi</taxon>
        <taxon>Dikarya</taxon>
        <taxon>Basidiomycota</taxon>
        <taxon>Agaricomycotina</taxon>
        <taxon>Tremellomycetes</taxon>
        <taxon>Tremellales</taxon>
        <taxon>Cryptococcaceae</taxon>
        <taxon>Kwoniella</taxon>
    </lineage>
</organism>
<dbReference type="PANTHER" id="PTHR11132">
    <property type="entry name" value="SOLUTE CARRIER FAMILY 35"/>
    <property type="match status" value="1"/>
</dbReference>
<evidence type="ECO:0000256" key="6">
    <source>
        <dbReference type="SAM" id="Phobius"/>
    </source>
</evidence>
<keyword evidence="2 6" id="KW-0812">Transmembrane</keyword>
<feature type="compositionally biased region" description="Basic and acidic residues" evidence="5">
    <location>
        <begin position="286"/>
        <end position="298"/>
    </location>
</feature>
<sequence length="698" mass="75463">MSNQSEYLAPIASHQQPLNRYIPQSPKPDSPPQTPSPISPGKSTLSLSSIPPTLIASTGQQEMVDQIDERDNNNIENKPKGTPEGYTYGQSQTSNTSNSLQRVESRSSSGLGIGINFPPESNPLPKELHSPKLNGSNFDQNSNYNIMPNTTTTTIGGAAQPSISMQKRKSSDGSIAISFQNQNQPNQNDSSSSSGMTHSLSAGSTSSQSQSYLNNQHQHQNLSPFPSNPNIASSSSSSSSTSQSQYNTPPRPRTVSPRHGVNGSSTFASGSSLGKSNLGLGLGGGEPRERVLSPHKLSDPNGNVPSTYNCNNEHFSEDNHNLRQGLNHNDSDPNNPYDNNYPKEKQNWQSANNAFNSFGGVGSQPYFPLTGKEHMLGNSPTVHPKKVPLTDSVAFWLALYFCFNLGLTLFNKFVLVSFPFPYTLTGLHALSGCAGTYIALEQGAFTPARLTQKENVILAAFSVLYTINIAVSNISLQLVSIPFHQVVRASTPLFTIFIAAIFLRARFSAMKLVSLLPVVAGVGFATYGDYDFTALGLILTLLGTFLAALKTVVTNLIQTGGGGRLRLHPLDLLMRMSPLAFIQCVIYGWYTGELERVRRYGATQMTRSKAIALLFNGVFAFGLNIVSFTANKKAGALTMTVSANCKQVLTIVLAVMLFNLHISPTNGLGILLTLVGGGWYGYVEYMEKKKKSKVLERA</sequence>
<feature type="transmembrane region" description="Helical" evidence="6">
    <location>
        <begin position="393"/>
        <end position="414"/>
    </location>
</feature>
<evidence type="ECO:0000256" key="1">
    <source>
        <dbReference type="ARBA" id="ARBA00004141"/>
    </source>
</evidence>
<feature type="compositionally biased region" description="Polar residues" evidence="5">
    <location>
        <begin position="133"/>
        <end position="165"/>
    </location>
</feature>
<feature type="compositionally biased region" description="Polar residues" evidence="5">
    <location>
        <begin position="300"/>
        <end position="313"/>
    </location>
</feature>
<feature type="compositionally biased region" description="Pro residues" evidence="5">
    <location>
        <begin position="25"/>
        <end position="38"/>
    </location>
</feature>
<dbReference type="GO" id="GO:0016020">
    <property type="term" value="C:membrane"/>
    <property type="evidence" value="ECO:0007669"/>
    <property type="project" value="UniProtKB-SubCell"/>
</dbReference>
<dbReference type="AlphaFoldDB" id="A0AAX4JM53"/>
<feature type="transmembrane region" description="Helical" evidence="6">
    <location>
        <begin position="534"/>
        <end position="552"/>
    </location>
</feature>
<dbReference type="EMBL" id="CP144098">
    <property type="protein sequence ID" value="WWC86512.1"/>
    <property type="molecule type" value="Genomic_DNA"/>
</dbReference>
<feature type="domain" description="Sugar phosphate transporter" evidence="7">
    <location>
        <begin position="393"/>
        <end position="678"/>
    </location>
</feature>
<proteinExistence type="predicted"/>
<dbReference type="RefSeq" id="XP_066073275.1">
    <property type="nucleotide sequence ID" value="XM_066217178.1"/>
</dbReference>
<keyword evidence="3 6" id="KW-1133">Transmembrane helix</keyword>
<gene>
    <name evidence="8" type="ORF">L201_001389</name>
</gene>
<evidence type="ECO:0000313" key="9">
    <source>
        <dbReference type="Proteomes" id="UP001355207"/>
    </source>
</evidence>
<feature type="transmembrane region" description="Helical" evidence="6">
    <location>
        <begin position="572"/>
        <end position="590"/>
    </location>
</feature>